<keyword evidence="4" id="KW-1185">Reference proteome</keyword>
<feature type="domain" description="Lysozyme inhibitor LprI-like N-terminal" evidence="2">
    <location>
        <begin position="107"/>
        <end position="203"/>
    </location>
</feature>
<accession>A0A1H2XAC9</accession>
<dbReference type="Pfam" id="PF07007">
    <property type="entry name" value="LprI"/>
    <property type="match status" value="1"/>
</dbReference>
<gene>
    <name evidence="3" type="ORF">SAMN05444336_102666</name>
</gene>
<evidence type="ECO:0000259" key="2">
    <source>
        <dbReference type="Pfam" id="PF07007"/>
    </source>
</evidence>
<proteinExistence type="predicted"/>
<dbReference type="OrthoDB" id="7340239at2"/>
<reference evidence="3 4" key="1">
    <citation type="submission" date="2016-10" db="EMBL/GenBank/DDBJ databases">
        <authorList>
            <person name="de Groot N.N."/>
        </authorList>
    </citation>
    <scope>NUCLEOTIDE SEQUENCE [LARGE SCALE GENOMIC DNA]</scope>
    <source>
        <strain evidence="3 4">DSM 17890</strain>
    </source>
</reference>
<dbReference type="Proteomes" id="UP000199118">
    <property type="component" value="Unassembled WGS sequence"/>
</dbReference>
<evidence type="ECO:0000313" key="4">
    <source>
        <dbReference type="Proteomes" id="UP000199118"/>
    </source>
</evidence>
<protein>
    <recommendedName>
        <fullName evidence="2">Lysozyme inhibitor LprI-like N-terminal domain-containing protein</fullName>
    </recommendedName>
</protein>
<evidence type="ECO:0000256" key="1">
    <source>
        <dbReference type="SAM" id="MobiDB-lite"/>
    </source>
</evidence>
<sequence>MQRLSRHPAPPARPRAIARRAPAPRLSRGPTALMLASLALAAGLAALFAAPPARADAIDDSRFIGQCVESHLSQGTAAAEAACLGLIALPCAEAPLGDPAEDQSPTQAREAAESACLARETAAWDSLMSEWWPDLLASAVSLDARDDRQSASSDALRRAQRAWESFAEAECGYAYALWGRSDFRNVAKADCEMRTLARRAIQLRGQTGLD</sequence>
<dbReference type="RefSeq" id="WP_092680873.1">
    <property type="nucleotide sequence ID" value="NZ_FNMZ01000002.1"/>
</dbReference>
<dbReference type="InterPro" id="IPR009739">
    <property type="entry name" value="LprI-like_N"/>
</dbReference>
<evidence type="ECO:0000313" key="3">
    <source>
        <dbReference type="EMBL" id="SDW89790.1"/>
    </source>
</evidence>
<feature type="region of interest" description="Disordered" evidence="1">
    <location>
        <begin position="1"/>
        <end position="23"/>
    </location>
</feature>
<dbReference type="AlphaFoldDB" id="A0A1H2XAC9"/>
<organism evidence="3 4">
    <name type="scientific">Albimonas donghaensis</name>
    <dbReference type="NCBI Taxonomy" id="356660"/>
    <lineage>
        <taxon>Bacteria</taxon>
        <taxon>Pseudomonadati</taxon>
        <taxon>Pseudomonadota</taxon>
        <taxon>Alphaproteobacteria</taxon>
        <taxon>Rhodobacterales</taxon>
        <taxon>Paracoccaceae</taxon>
        <taxon>Albimonas</taxon>
    </lineage>
</organism>
<name>A0A1H2XAC9_9RHOB</name>
<dbReference type="STRING" id="356660.SAMN05444336_102666"/>
<dbReference type="Gene3D" id="1.20.1270.180">
    <property type="match status" value="1"/>
</dbReference>
<dbReference type="EMBL" id="FNMZ01000002">
    <property type="protein sequence ID" value="SDW89790.1"/>
    <property type="molecule type" value="Genomic_DNA"/>
</dbReference>